<dbReference type="PANTHER" id="PTHR11071">
    <property type="entry name" value="PEPTIDYL-PROLYL CIS-TRANS ISOMERASE"/>
    <property type="match status" value="1"/>
</dbReference>
<evidence type="ECO:0000256" key="2">
    <source>
        <dbReference type="RuleBase" id="RU363019"/>
    </source>
</evidence>
<comment type="function">
    <text evidence="2">PPIases accelerate the folding of proteins. It catalyzes the cis-trans isomerization of proline imidic peptide bonds in oligopeptides.</text>
</comment>
<dbReference type="Pfam" id="PF00160">
    <property type="entry name" value="Pro_isomerase"/>
    <property type="match status" value="1"/>
</dbReference>
<dbReference type="EMBL" id="LFYR01001430">
    <property type="protein sequence ID" value="KMZ61782.1"/>
    <property type="molecule type" value="Genomic_DNA"/>
</dbReference>
<dbReference type="AlphaFoldDB" id="A0A0K9P0M5"/>
<evidence type="ECO:0000313" key="4">
    <source>
        <dbReference type="EMBL" id="KMZ61782.1"/>
    </source>
</evidence>
<comment type="similarity">
    <text evidence="1 2">Belongs to the cyclophilin-type PPIase family.</text>
</comment>
<keyword evidence="2" id="KW-0697">Rotamase</keyword>
<dbReference type="InterPro" id="IPR029000">
    <property type="entry name" value="Cyclophilin-like_dom_sf"/>
</dbReference>
<evidence type="ECO:0000259" key="3">
    <source>
        <dbReference type="PROSITE" id="PS50072"/>
    </source>
</evidence>
<evidence type="ECO:0000313" key="5">
    <source>
        <dbReference type="Proteomes" id="UP000036987"/>
    </source>
</evidence>
<proteinExistence type="inferred from homology"/>
<dbReference type="Gene3D" id="2.40.100.10">
    <property type="entry name" value="Cyclophilin-like"/>
    <property type="match status" value="1"/>
</dbReference>
<dbReference type="SUPFAM" id="SSF50891">
    <property type="entry name" value="Cyclophilin-like"/>
    <property type="match status" value="1"/>
</dbReference>
<keyword evidence="2" id="KW-0413">Isomerase</keyword>
<dbReference type="GO" id="GO:0003755">
    <property type="term" value="F:peptidyl-prolyl cis-trans isomerase activity"/>
    <property type="evidence" value="ECO:0007669"/>
    <property type="project" value="UniProtKB-UniRule"/>
</dbReference>
<reference evidence="5" key="1">
    <citation type="journal article" date="2016" name="Nature">
        <title>The genome of the seagrass Zostera marina reveals angiosperm adaptation to the sea.</title>
        <authorList>
            <person name="Olsen J.L."/>
            <person name="Rouze P."/>
            <person name="Verhelst B."/>
            <person name="Lin Y.-C."/>
            <person name="Bayer T."/>
            <person name="Collen J."/>
            <person name="Dattolo E."/>
            <person name="De Paoli E."/>
            <person name="Dittami S."/>
            <person name="Maumus F."/>
            <person name="Michel G."/>
            <person name="Kersting A."/>
            <person name="Lauritano C."/>
            <person name="Lohaus R."/>
            <person name="Toepel M."/>
            <person name="Tonon T."/>
            <person name="Vanneste K."/>
            <person name="Amirebrahimi M."/>
            <person name="Brakel J."/>
            <person name="Bostroem C."/>
            <person name="Chovatia M."/>
            <person name="Grimwood J."/>
            <person name="Jenkins J.W."/>
            <person name="Jueterbock A."/>
            <person name="Mraz A."/>
            <person name="Stam W.T."/>
            <person name="Tice H."/>
            <person name="Bornberg-Bauer E."/>
            <person name="Green P.J."/>
            <person name="Pearson G.A."/>
            <person name="Procaccini G."/>
            <person name="Duarte C.M."/>
            <person name="Schmutz J."/>
            <person name="Reusch T.B.H."/>
            <person name="Van de Peer Y."/>
        </authorList>
    </citation>
    <scope>NUCLEOTIDE SEQUENCE [LARGE SCALE GENOMIC DNA]</scope>
    <source>
        <strain evidence="5">cv. Finnish</strain>
    </source>
</reference>
<dbReference type="STRING" id="29655.A0A0K9P0M5"/>
<dbReference type="EC" id="5.2.1.8" evidence="2"/>
<comment type="catalytic activity">
    <reaction evidence="2">
        <text>[protein]-peptidylproline (omega=180) = [protein]-peptidylproline (omega=0)</text>
        <dbReference type="Rhea" id="RHEA:16237"/>
        <dbReference type="Rhea" id="RHEA-COMP:10747"/>
        <dbReference type="Rhea" id="RHEA-COMP:10748"/>
        <dbReference type="ChEBI" id="CHEBI:83833"/>
        <dbReference type="ChEBI" id="CHEBI:83834"/>
        <dbReference type="EC" id="5.2.1.8"/>
    </reaction>
</comment>
<dbReference type="InterPro" id="IPR002130">
    <property type="entry name" value="Cyclophilin-type_PPIase_dom"/>
</dbReference>
<accession>A0A0K9P0M5</accession>
<dbReference type="OrthoDB" id="193499at2759"/>
<protein>
    <recommendedName>
        <fullName evidence="2">Peptidyl-prolyl cis-trans isomerase</fullName>
        <shortName evidence="2">PPIase</shortName>
        <ecNumber evidence="2">5.2.1.8</ecNumber>
    </recommendedName>
</protein>
<dbReference type="PROSITE" id="PS50072">
    <property type="entry name" value="CSA_PPIASE_2"/>
    <property type="match status" value="1"/>
</dbReference>
<name>A0A0K9P0M5_ZOSMR</name>
<gene>
    <name evidence="4" type="ORF">ZOSMA_4G00700</name>
</gene>
<sequence>MLVSNGSQFFICTDKTSWLDGKHVVFGKVVDGYSVVKPWKKLVLIVGRHQPLLQLRILARSKRTN</sequence>
<dbReference type="PANTHER" id="PTHR11071:SF561">
    <property type="entry name" value="PEPTIDYL-PROLYL CIS-TRANS ISOMERASE D-RELATED"/>
    <property type="match status" value="1"/>
</dbReference>
<keyword evidence="5" id="KW-1185">Reference proteome</keyword>
<dbReference type="PRINTS" id="PR00153">
    <property type="entry name" value="CSAPPISMRASE"/>
</dbReference>
<comment type="caution">
    <text evidence="4">The sequence shown here is derived from an EMBL/GenBank/DDBJ whole genome shotgun (WGS) entry which is preliminary data.</text>
</comment>
<evidence type="ECO:0000256" key="1">
    <source>
        <dbReference type="ARBA" id="ARBA00007365"/>
    </source>
</evidence>
<dbReference type="Proteomes" id="UP000036987">
    <property type="component" value="Unassembled WGS sequence"/>
</dbReference>
<organism evidence="4 5">
    <name type="scientific">Zostera marina</name>
    <name type="common">Eelgrass</name>
    <dbReference type="NCBI Taxonomy" id="29655"/>
    <lineage>
        <taxon>Eukaryota</taxon>
        <taxon>Viridiplantae</taxon>
        <taxon>Streptophyta</taxon>
        <taxon>Embryophyta</taxon>
        <taxon>Tracheophyta</taxon>
        <taxon>Spermatophyta</taxon>
        <taxon>Magnoliopsida</taxon>
        <taxon>Liliopsida</taxon>
        <taxon>Zosteraceae</taxon>
        <taxon>Zostera</taxon>
    </lineage>
</organism>
<feature type="domain" description="PPIase cyclophilin-type" evidence="3">
    <location>
        <begin position="4"/>
        <end position="62"/>
    </location>
</feature>